<dbReference type="Proteomes" id="UP000178404">
    <property type="component" value="Unassembled WGS sequence"/>
</dbReference>
<organism evidence="2 3">
    <name type="scientific">Candidatus Zambryskibacteria bacterium RIFCSPLOWO2_01_FULL_35_19</name>
    <dbReference type="NCBI Taxonomy" id="1802757"/>
    <lineage>
        <taxon>Bacteria</taxon>
        <taxon>Candidatus Zambryskiibacteriota</taxon>
    </lineage>
</organism>
<evidence type="ECO:0008006" key="4">
    <source>
        <dbReference type="Google" id="ProtNLM"/>
    </source>
</evidence>
<reference evidence="2 3" key="1">
    <citation type="journal article" date="2016" name="Nat. Commun.">
        <title>Thousands of microbial genomes shed light on interconnected biogeochemical processes in an aquifer system.</title>
        <authorList>
            <person name="Anantharaman K."/>
            <person name="Brown C.T."/>
            <person name="Hug L.A."/>
            <person name="Sharon I."/>
            <person name="Castelle C.J."/>
            <person name="Probst A.J."/>
            <person name="Thomas B.C."/>
            <person name="Singh A."/>
            <person name="Wilkins M.J."/>
            <person name="Karaoz U."/>
            <person name="Brodie E.L."/>
            <person name="Williams K.H."/>
            <person name="Hubbard S.S."/>
            <person name="Banfield J.F."/>
        </authorList>
    </citation>
    <scope>NUCLEOTIDE SEQUENCE [LARGE SCALE GENOMIC DNA]</scope>
</reference>
<name>A0A1G2U0K7_9BACT</name>
<evidence type="ECO:0000256" key="1">
    <source>
        <dbReference type="SAM" id="Phobius"/>
    </source>
</evidence>
<gene>
    <name evidence="2" type="ORF">A3A90_01065</name>
</gene>
<proteinExistence type="predicted"/>
<feature type="transmembrane region" description="Helical" evidence="1">
    <location>
        <begin position="12"/>
        <end position="30"/>
    </location>
</feature>
<comment type="caution">
    <text evidence="2">The sequence shown here is derived from an EMBL/GenBank/DDBJ whole genome shotgun (WGS) entry which is preliminary data.</text>
</comment>
<dbReference type="EMBL" id="MHWA01000004">
    <property type="protein sequence ID" value="OHB02372.1"/>
    <property type="molecule type" value="Genomic_DNA"/>
</dbReference>
<evidence type="ECO:0000313" key="3">
    <source>
        <dbReference type="Proteomes" id="UP000178404"/>
    </source>
</evidence>
<dbReference type="SUPFAM" id="SSF54523">
    <property type="entry name" value="Pili subunits"/>
    <property type="match status" value="1"/>
</dbReference>
<dbReference type="InterPro" id="IPR045584">
    <property type="entry name" value="Pilin-like"/>
</dbReference>
<dbReference type="NCBIfam" id="TIGR02532">
    <property type="entry name" value="IV_pilin_GFxxxE"/>
    <property type="match status" value="1"/>
</dbReference>
<dbReference type="Pfam" id="PF07963">
    <property type="entry name" value="N_methyl"/>
    <property type="match status" value="1"/>
</dbReference>
<keyword evidence="1" id="KW-1133">Transmembrane helix</keyword>
<evidence type="ECO:0000313" key="2">
    <source>
        <dbReference type="EMBL" id="OHB02372.1"/>
    </source>
</evidence>
<protein>
    <recommendedName>
        <fullName evidence="4">General secretion pathway GspH domain-containing protein</fullName>
    </recommendedName>
</protein>
<accession>A0A1G2U0K7</accession>
<dbReference type="InterPro" id="IPR012902">
    <property type="entry name" value="N_methyl_site"/>
</dbReference>
<sequence length="150" mass="16399">MKINKGFSLMEVVVVISILVVVLSITFYFFPKLNKKEVLEKDVSSVVALIRNARVLSVASKNTSPFGIHFENNKVVLFEGSAYVAGNDNEKIVTLSKDVYMSNYLLNLGSPDVVFSRLIGHTSNYGTVTFSLKDDSASTTITILGTGVIQ</sequence>
<keyword evidence="1" id="KW-0812">Transmembrane</keyword>
<keyword evidence="1" id="KW-0472">Membrane</keyword>
<dbReference type="AlphaFoldDB" id="A0A1G2U0K7"/>